<dbReference type="Gene3D" id="3.30.1520.10">
    <property type="entry name" value="Phox-like domain"/>
    <property type="match status" value="1"/>
</dbReference>
<dbReference type="Proteomes" id="UP000187455">
    <property type="component" value="Unassembled WGS sequence"/>
</dbReference>
<dbReference type="SUPFAM" id="SSF50044">
    <property type="entry name" value="SH3-domain"/>
    <property type="match status" value="2"/>
</dbReference>
<proteinExistence type="predicted"/>
<keyword evidence="1 3" id="KW-0728">SH3 domain</keyword>
<dbReference type="InterPro" id="IPR036028">
    <property type="entry name" value="SH3-like_dom_sf"/>
</dbReference>
<evidence type="ECO:0000256" key="1">
    <source>
        <dbReference type="ARBA" id="ARBA00022443"/>
    </source>
</evidence>
<evidence type="ECO:0000259" key="5">
    <source>
        <dbReference type="PROSITE" id="PS50002"/>
    </source>
</evidence>
<sequence>MEPPKKVIRALKSYITPNANHICFSSGDFFHVIGREDDSDYYYVSNPIQNIKGFVPVSHFEVLETRAQKINRLSKSKPENSNDSQPSSNASHKPLKSKNSQMTLLDIINEPPDFEEDSIFSIQSSPSFVLPNPISSLQNVSLLPMPKSTPLVYIPSTPSQTSLESIKEDDKKCDSSAESHSLSSGLRAVAIFSFNAEGKGELSVLKGDFLLVLAQSTEDWFVVEKVGSRSQVGLVPVSFVSFYDPSINTVCKSNSKYLSENNLRVPSVSEWKKSRNRVSDKSAPKSLKIDLSKGHYTDRFSSSSPCETANDSSSCNSGSDSCSIEEKRVFFPTRSDSVPTVYKTQSMPDSNLLNPQVSNLKVDNFICKNGVYLFSVQFTTDDCCSDHVYRSYPQFESFYQSLVKAYPFLVGVLEPLSKINSHFSFMNDRIASNRLSELQSFVTSSVSLCPQILSSVCLYSFLDIGPFSIKISRAKSEVAKSSCMMSRACTASDVTNSNQSLPQYLKVKLIHKSDIFAIRFSPDISYQNMVARVGKKLFSDGVDSHRFTINLRLDSGSLTPIVDQRSWSDAISKYNYKLVFVIDSVN</sequence>
<dbReference type="InterPro" id="IPR036871">
    <property type="entry name" value="PX_dom_sf"/>
</dbReference>
<feature type="region of interest" description="Disordered" evidence="4">
    <location>
        <begin position="71"/>
        <end position="97"/>
    </location>
</feature>
<dbReference type="InterPro" id="IPR001683">
    <property type="entry name" value="PX_dom"/>
</dbReference>
<dbReference type="Gene3D" id="3.10.20.90">
    <property type="entry name" value="Phosphatidylinositol 3-kinase Catalytic Subunit, Chain A, domain 1"/>
    <property type="match status" value="1"/>
</dbReference>
<dbReference type="SUPFAM" id="SSF54277">
    <property type="entry name" value="CAD &amp; PB1 domains"/>
    <property type="match status" value="1"/>
</dbReference>
<dbReference type="Pfam" id="PF00787">
    <property type="entry name" value="PX"/>
    <property type="match status" value="1"/>
</dbReference>
<keyword evidence="2" id="KW-0677">Repeat</keyword>
<dbReference type="SUPFAM" id="SSF64268">
    <property type="entry name" value="PX domain"/>
    <property type="match status" value="1"/>
</dbReference>
<evidence type="ECO:0000256" key="2">
    <source>
        <dbReference type="ARBA" id="ARBA00022737"/>
    </source>
</evidence>
<comment type="caution">
    <text evidence="6">The sequence shown here is derived from an EMBL/GenBank/DDBJ whole genome shotgun (WGS) entry which is preliminary data.</text>
</comment>
<dbReference type="PANTHER" id="PTHR15706">
    <property type="entry name" value="SH3 MULTIPLE DOMAIN"/>
    <property type="match status" value="1"/>
</dbReference>
<feature type="region of interest" description="Disordered" evidence="4">
    <location>
        <begin position="300"/>
        <end position="321"/>
    </location>
</feature>
<dbReference type="InterPro" id="IPR001452">
    <property type="entry name" value="SH3_domain"/>
</dbReference>
<dbReference type="AlphaFoldDB" id="A0A1R0H8R4"/>
<dbReference type="GO" id="GO:0035091">
    <property type="term" value="F:phosphatidylinositol binding"/>
    <property type="evidence" value="ECO:0007669"/>
    <property type="project" value="InterPro"/>
</dbReference>
<dbReference type="Pfam" id="PF14604">
    <property type="entry name" value="SH3_9"/>
    <property type="match status" value="1"/>
</dbReference>
<evidence type="ECO:0000313" key="7">
    <source>
        <dbReference type="Proteomes" id="UP000187455"/>
    </source>
</evidence>
<name>A0A1R0H8R4_9FUNG</name>
<keyword evidence="7" id="KW-1185">Reference proteome</keyword>
<gene>
    <name evidence="6" type="ORF">AYI68_g313</name>
</gene>
<dbReference type="PROSITE" id="PS50002">
    <property type="entry name" value="SH3"/>
    <property type="match status" value="2"/>
</dbReference>
<dbReference type="STRING" id="133383.A0A1R0H8R4"/>
<reference evidence="6 7" key="1">
    <citation type="journal article" date="2016" name="Mol. Biol. Evol.">
        <title>Genome-Wide Survey of Gut Fungi (Harpellales) Reveals the First Horizontally Transferred Ubiquitin Gene from a Mosquito Host.</title>
        <authorList>
            <person name="Wang Y."/>
            <person name="White M.M."/>
            <person name="Kvist S."/>
            <person name="Moncalvo J.M."/>
        </authorList>
    </citation>
    <scope>NUCLEOTIDE SEQUENCE [LARGE SCALE GENOMIC DNA]</scope>
    <source>
        <strain evidence="6 7">ALG-7-W6</strain>
    </source>
</reference>
<dbReference type="CDD" id="cd00174">
    <property type="entry name" value="SH3"/>
    <property type="match status" value="1"/>
</dbReference>
<accession>A0A1R0H8R4</accession>
<feature type="domain" description="SH3" evidence="5">
    <location>
        <begin position="3"/>
        <end position="65"/>
    </location>
</feature>
<evidence type="ECO:0000256" key="3">
    <source>
        <dbReference type="PROSITE-ProRule" id="PRU00192"/>
    </source>
</evidence>
<feature type="compositionally biased region" description="Low complexity" evidence="4">
    <location>
        <begin position="310"/>
        <end position="321"/>
    </location>
</feature>
<dbReference type="OrthoDB" id="548867at2759"/>
<feature type="compositionally biased region" description="Polar residues" evidence="4">
    <location>
        <begin position="79"/>
        <end position="97"/>
    </location>
</feature>
<dbReference type="Gene3D" id="2.30.30.40">
    <property type="entry name" value="SH3 Domains"/>
    <property type="match status" value="2"/>
</dbReference>
<feature type="compositionally biased region" description="Polar residues" evidence="4">
    <location>
        <begin position="300"/>
        <end position="309"/>
    </location>
</feature>
<dbReference type="PANTHER" id="PTHR15706:SF2">
    <property type="entry name" value="SH3 AND PX DOMAIN-CONTAINING PROTEIN 2A"/>
    <property type="match status" value="1"/>
</dbReference>
<organism evidence="6 7">
    <name type="scientific">Smittium mucronatum</name>
    <dbReference type="NCBI Taxonomy" id="133383"/>
    <lineage>
        <taxon>Eukaryota</taxon>
        <taxon>Fungi</taxon>
        <taxon>Fungi incertae sedis</taxon>
        <taxon>Zoopagomycota</taxon>
        <taxon>Kickxellomycotina</taxon>
        <taxon>Harpellomycetes</taxon>
        <taxon>Harpellales</taxon>
        <taxon>Legeriomycetaceae</taxon>
        <taxon>Smittium</taxon>
    </lineage>
</organism>
<protein>
    <submittedName>
        <fullName evidence="6">Protein scd2/ral3</fullName>
    </submittedName>
</protein>
<evidence type="ECO:0000256" key="4">
    <source>
        <dbReference type="SAM" id="MobiDB-lite"/>
    </source>
</evidence>
<dbReference type="SMART" id="SM00326">
    <property type="entry name" value="SH3"/>
    <property type="match status" value="2"/>
</dbReference>
<evidence type="ECO:0000313" key="6">
    <source>
        <dbReference type="EMBL" id="OLY85496.1"/>
    </source>
</evidence>
<feature type="domain" description="SH3" evidence="5">
    <location>
        <begin position="183"/>
        <end position="245"/>
    </location>
</feature>
<dbReference type="Pfam" id="PF07653">
    <property type="entry name" value="SH3_2"/>
    <property type="match status" value="1"/>
</dbReference>
<dbReference type="InterPro" id="IPR051228">
    <property type="entry name" value="NADPH_Oxidase/PX-Domain"/>
</dbReference>
<dbReference type="EMBL" id="LSSL01000094">
    <property type="protein sequence ID" value="OLY85496.1"/>
    <property type="molecule type" value="Genomic_DNA"/>
</dbReference>